<dbReference type="GO" id="GO:0005524">
    <property type="term" value="F:ATP binding"/>
    <property type="evidence" value="ECO:0007669"/>
    <property type="project" value="UniProtKB-KW"/>
</dbReference>
<keyword evidence="5 7" id="KW-1133">Transmembrane helix</keyword>
<evidence type="ECO:0000256" key="6">
    <source>
        <dbReference type="ARBA" id="ARBA00023136"/>
    </source>
</evidence>
<dbReference type="InterPro" id="IPR003439">
    <property type="entry name" value="ABC_transporter-like_ATP-bd"/>
</dbReference>
<name>A0ABY5SKV7_9BACL</name>
<dbReference type="Gene3D" id="3.40.50.300">
    <property type="entry name" value="P-loop containing nucleotide triphosphate hydrolases"/>
    <property type="match status" value="1"/>
</dbReference>
<dbReference type="PANTHER" id="PTHR24221">
    <property type="entry name" value="ATP-BINDING CASSETTE SUB-FAMILY B"/>
    <property type="match status" value="1"/>
</dbReference>
<evidence type="ECO:0000256" key="5">
    <source>
        <dbReference type="ARBA" id="ARBA00022989"/>
    </source>
</evidence>
<dbReference type="PROSITE" id="PS50893">
    <property type="entry name" value="ABC_TRANSPORTER_2"/>
    <property type="match status" value="1"/>
</dbReference>
<dbReference type="Proteomes" id="UP001057877">
    <property type="component" value="Chromosome"/>
</dbReference>
<keyword evidence="4 10" id="KW-0067">ATP-binding</keyword>
<evidence type="ECO:0000256" key="1">
    <source>
        <dbReference type="ARBA" id="ARBA00004651"/>
    </source>
</evidence>
<keyword evidence="3" id="KW-0547">Nucleotide-binding</keyword>
<organism evidence="10 11">
    <name type="scientific">Paenibacillus spongiae</name>
    <dbReference type="NCBI Taxonomy" id="2909671"/>
    <lineage>
        <taxon>Bacteria</taxon>
        <taxon>Bacillati</taxon>
        <taxon>Bacillota</taxon>
        <taxon>Bacilli</taxon>
        <taxon>Bacillales</taxon>
        <taxon>Paenibacillaceae</taxon>
        <taxon>Paenibacillus</taxon>
    </lineage>
</organism>
<evidence type="ECO:0000256" key="7">
    <source>
        <dbReference type="SAM" id="Phobius"/>
    </source>
</evidence>
<dbReference type="InterPro" id="IPR003593">
    <property type="entry name" value="AAA+_ATPase"/>
</dbReference>
<feature type="transmembrane region" description="Helical" evidence="7">
    <location>
        <begin position="57"/>
        <end position="78"/>
    </location>
</feature>
<evidence type="ECO:0000313" key="11">
    <source>
        <dbReference type="Proteomes" id="UP001057877"/>
    </source>
</evidence>
<evidence type="ECO:0000259" key="9">
    <source>
        <dbReference type="PROSITE" id="PS50929"/>
    </source>
</evidence>
<dbReference type="InterPro" id="IPR011527">
    <property type="entry name" value="ABC1_TM_dom"/>
</dbReference>
<feature type="domain" description="ABC transporter" evidence="8">
    <location>
        <begin position="343"/>
        <end position="586"/>
    </location>
</feature>
<dbReference type="SUPFAM" id="SSF90123">
    <property type="entry name" value="ABC transporter transmembrane region"/>
    <property type="match status" value="1"/>
</dbReference>
<keyword evidence="2 7" id="KW-0812">Transmembrane</keyword>
<dbReference type="Gene3D" id="1.20.1560.10">
    <property type="entry name" value="ABC transporter type 1, transmembrane domain"/>
    <property type="match status" value="1"/>
</dbReference>
<evidence type="ECO:0000256" key="2">
    <source>
        <dbReference type="ARBA" id="ARBA00022692"/>
    </source>
</evidence>
<evidence type="ECO:0000256" key="3">
    <source>
        <dbReference type="ARBA" id="ARBA00022741"/>
    </source>
</evidence>
<dbReference type="PROSITE" id="PS50929">
    <property type="entry name" value="ABC_TM1F"/>
    <property type="match status" value="1"/>
</dbReference>
<proteinExistence type="predicted"/>
<gene>
    <name evidence="10" type="ORF">L1F29_14040</name>
</gene>
<accession>A0ABY5SKV7</accession>
<dbReference type="SMART" id="SM00382">
    <property type="entry name" value="AAA"/>
    <property type="match status" value="1"/>
</dbReference>
<feature type="transmembrane region" description="Helical" evidence="7">
    <location>
        <begin position="158"/>
        <end position="178"/>
    </location>
</feature>
<dbReference type="InterPro" id="IPR036640">
    <property type="entry name" value="ABC1_TM_sf"/>
</dbReference>
<reference evidence="10" key="1">
    <citation type="submission" date="2022-01" db="EMBL/GenBank/DDBJ databases">
        <title>Paenibacillus spongiae sp. nov., isolated from marine sponge.</title>
        <authorList>
            <person name="Li Z."/>
            <person name="Zhang M."/>
        </authorList>
    </citation>
    <scope>NUCLEOTIDE SEQUENCE</scope>
    <source>
        <strain evidence="10">PHS-Z3</strain>
    </source>
</reference>
<feature type="domain" description="ABC transmembrane type-1" evidence="9">
    <location>
        <begin position="31"/>
        <end position="303"/>
    </location>
</feature>
<comment type="subcellular location">
    <subcellularLocation>
        <location evidence="1">Cell membrane</location>
        <topology evidence="1">Multi-pass membrane protein</topology>
    </subcellularLocation>
</comment>
<sequence>MREVLTVLRRIFMYYPLNYSAVSLIRIGGFAGLGILPGLLIQRYFDQVSDHTLTSNGLYIITALLIAVPLVQAATYYIDLSLSYGWTEIIRSYYRRNIFRELLKRPGAAPLPVHHGKLMNVIRSDTANPESLMWDIPYFLAYAIFSCCGLIILASIDWAVTVVLFTPLLLAIVVTNWFNKRITVYYEEQQKSSDKVTGLMSDIFNYWQAIKINHAGHSFLQRLTRFNDERASASRRNDVFKTALDSVYDNIVSIGTALLLLLISRKIRDGQFTLGDLTLFVYFLGYVSNLTRLIGRTWAGFRNMAVSLARIHEVIGDNHIHKLTNNDTLYLKEEPPRYDEGSIRRERLERIEVCELGFIYQASKQGIHDITFSLPRGSFTVITGKVGSGKTTLLRVILGLLPKSSGAVYWNGSCTDAESDWLKPPNTAYTPQVPHLFNETIRENIKLGQQASEQQLLHAAYLSVLDDDLPFFEEGFDTVMGTKGSKLSGGQQQRVAASRMFIRNAELLVMDDVASALDMNTEQRMWERLHRERQTSGSTCLVVTHNEYVMQAADQIIVLDNGRIKMRGTYRELIDSEGSETVRSLLS</sequence>
<protein>
    <submittedName>
        <fullName evidence="10">ABC transporter ATP-binding protein/permease</fullName>
    </submittedName>
</protein>
<evidence type="ECO:0000313" key="10">
    <source>
        <dbReference type="EMBL" id="UVI32878.1"/>
    </source>
</evidence>
<dbReference type="SUPFAM" id="SSF52540">
    <property type="entry name" value="P-loop containing nucleoside triphosphate hydrolases"/>
    <property type="match status" value="1"/>
</dbReference>
<dbReference type="InterPro" id="IPR039421">
    <property type="entry name" value="Type_1_exporter"/>
</dbReference>
<keyword evidence="11" id="KW-1185">Reference proteome</keyword>
<dbReference type="EMBL" id="CP091430">
    <property type="protein sequence ID" value="UVI32878.1"/>
    <property type="molecule type" value="Genomic_DNA"/>
</dbReference>
<dbReference type="PANTHER" id="PTHR24221:SF423">
    <property type="entry name" value="ABC TRANSPORTER"/>
    <property type="match status" value="1"/>
</dbReference>
<evidence type="ECO:0000259" key="8">
    <source>
        <dbReference type="PROSITE" id="PS50893"/>
    </source>
</evidence>
<dbReference type="InterPro" id="IPR027417">
    <property type="entry name" value="P-loop_NTPase"/>
</dbReference>
<dbReference type="CDD" id="cd07346">
    <property type="entry name" value="ABC_6TM_exporters"/>
    <property type="match status" value="1"/>
</dbReference>
<feature type="transmembrane region" description="Helical" evidence="7">
    <location>
        <begin position="277"/>
        <end position="295"/>
    </location>
</feature>
<feature type="transmembrane region" description="Helical" evidence="7">
    <location>
        <begin position="21"/>
        <end position="45"/>
    </location>
</feature>
<dbReference type="RefSeq" id="WP_258388929.1">
    <property type="nucleotide sequence ID" value="NZ_CP091430.1"/>
</dbReference>
<keyword evidence="6 7" id="KW-0472">Membrane</keyword>
<dbReference type="Pfam" id="PF00664">
    <property type="entry name" value="ABC_membrane"/>
    <property type="match status" value="1"/>
</dbReference>
<evidence type="ECO:0000256" key="4">
    <source>
        <dbReference type="ARBA" id="ARBA00022840"/>
    </source>
</evidence>
<feature type="transmembrane region" description="Helical" evidence="7">
    <location>
        <begin position="132"/>
        <end position="152"/>
    </location>
</feature>
<dbReference type="Pfam" id="PF00005">
    <property type="entry name" value="ABC_tran"/>
    <property type="match status" value="1"/>
</dbReference>